<evidence type="ECO:0000313" key="3">
    <source>
        <dbReference type="EMBL" id="MFC4517960.1"/>
    </source>
</evidence>
<keyword evidence="2" id="KW-0812">Transmembrane</keyword>
<feature type="compositionally biased region" description="Polar residues" evidence="1">
    <location>
        <begin position="61"/>
        <end position="71"/>
    </location>
</feature>
<organism evidence="3 4">
    <name type="scientific">Streptomyces ehimensis</name>
    <dbReference type="NCBI Taxonomy" id="68195"/>
    <lineage>
        <taxon>Bacteria</taxon>
        <taxon>Bacillati</taxon>
        <taxon>Actinomycetota</taxon>
        <taxon>Actinomycetes</taxon>
        <taxon>Kitasatosporales</taxon>
        <taxon>Streptomycetaceae</taxon>
        <taxon>Streptomyces</taxon>
    </lineage>
</organism>
<evidence type="ECO:0000256" key="2">
    <source>
        <dbReference type="SAM" id="Phobius"/>
    </source>
</evidence>
<evidence type="ECO:0008006" key="5">
    <source>
        <dbReference type="Google" id="ProtNLM"/>
    </source>
</evidence>
<name>A0ABV9BUZ6_9ACTN</name>
<dbReference type="Proteomes" id="UP001595990">
    <property type="component" value="Unassembled WGS sequence"/>
</dbReference>
<keyword evidence="2" id="KW-0472">Membrane</keyword>
<keyword evidence="4" id="KW-1185">Reference proteome</keyword>
<feature type="region of interest" description="Disordered" evidence="1">
    <location>
        <begin position="214"/>
        <end position="249"/>
    </location>
</feature>
<feature type="region of interest" description="Disordered" evidence="1">
    <location>
        <begin position="44"/>
        <end position="71"/>
    </location>
</feature>
<gene>
    <name evidence="3" type="ORF">ACFPEN_34405</name>
</gene>
<evidence type="ECO:0000313" key="4">
    <source>
        <dbReference type="Proteomes" id="UP001595990"/>
    </source>
</evidence>
<sequence>MSLDLQAAANKRMRRGLIALAAIVVVLAVIIVFLLAFGGDKKTTDGKGASAGTQPAPAATETPSDTYTNPKNWVDLPNGTGTSNGLPVKFPKSPEGAAAMMVSLLRASWTLDPADVARAATTYSLPQEVEAVKAAAPQAAAGNRKVAGIPTDGPIPPGARFFAIPIGVQWTRQDDTHVRVSVDIRVVTNAGNGAENETQLISMAGMAVWSGDDWKNASLPPGDQPEPFDIGSEGFNKAGWKAIQEGGRR</sequence>
<keyword evidence="2" id="KW-1133">Transmembrane helix</keyword>
<protein>
    <recommendedName>
        <fullName evidence="5">Integral membrane protein</fullName>
    </recommendedName>
</protein>
<comment type="caution">
    <text evidence="3">The sequence shown here is derived from an EMBL/GenBank/DDBJ whole genome shotgun (WGS) entry which is preliminary data.</text>
</comment>
<evidence type="ECO:0000256" key="1">
    <source>
        <dbReference type="SAM" id="MobiDB-lite"/>
    </source>
</evidence>
<reference evidence="4" key="1">
    <citation type="journal article" date="2019" name="Int. J. Syst. Evol. Microbiol.">
        <title>The Global Catalogue of Microorganisms (GCM) 10K type strain sequencing project: providing services to taxonomists for standard genome sequencing and annotation.</title>
        <authorList>
            <consortium name="The Broad Institute Genomics Platform"/>
            <consortium name="The Broad Institute Genome Sequencing Center for Infectious Disease"/>
            <person name="Wu L."/>
            <person name="Ma J."/>
        </authorList>
    </citation>
    <scope>NUCLEOTIDE SEQUENCE [LARGE SCALE GENOMIC DNA]</scope>
    <source>
        <strain evidence="4">CECT 8064</strain>
    </source>
</reference>
<dbReference type="RefSeq" id="WP_411952182.1">
    <property type="nucleotide sequence ID" value="NZ_JBHSFS010000029.1"/>
</dbReference>
<dbReference type="EMBL" id="JBHSFS010000029">
    <property type="protein sequence ID" value="MFC4517960.1"/>
    <property type="molecule type" value="Genomic_DNA"/>
</dbReference>
<accession>A0ABV9BUZ6</accession>
<proteinExistence type="predicted"/>
<feature type="transmembrane region" description="Helical" evidence="2">
    <location>
        <begin position="16"/>
        <end position="37"/>
    </location>
</feature>